<protein>
    <submittedName>
        <fullName evidence="1">Uncharacterized protein</fullName>
    </submittedName>
</protein>
<dbReference type="EMBL" id="RBKS01000001">
    <property type="protein sequence ID" value="RKR73404.1"/>
    <property type="molecule type" value="Genomic_DNA"/>
</dbReference>
<reference evidence="1 2" key="1">
    <citation type="submission" date="2018-10" db="EMBL/GenBank/DDBJ databases">
        <title>Sequencing the genomes of 1000 actinobacteria strains.</title>
        <authorList>
            <person name="Klenk H.-P."/>
        </authorList>
    </citation>
    <scope>NUCLEOTIDE SEQUENCE [LARGE SCALE GENOMIC DNA]</scope>
    <source>
        <strain evidence="1 2">DSM 17894</strain>
    </source>
</reference>
<keyword evidence="2" id="KW-1185">Reference proteome</keyword>
<comment type="caution">
    <text evidence="1">The sequence shown here is derived from an EMBL/GenBank/DDBJ whole genome shotgun (WGS) entry which is preliminary data.</text>
</comment>
<evidence type="ECO:0000313" key="1">
    <source>
        <dbReference type="EMBL" id="RKR73404.1"/>
    </source>
</evidence>
<name>A0A495IBN5_9MICO</name>
<dbReference type="Proteomes" id="UP000280008">
    <property type="component" value="Unassembled WGS sequence"/>
</dbReference>
<dbReference type="OrthoDB" id="3540641at2"/>
<sequence>MTNITGYELPFDLDLTGEERALLRRGLNEWGGPARPTDALAVMLGFADKNDLWRSGEYLRKLLQAQESMTATDWHRILFAVEVVFVSDRWGSGWDWSITTGFSDEATIGILRSIQRKLSRRLRSLN</sequence>
<accession>A0A495IBN5</accession>
<dbReference type="AlphaFoldDB" id="A0A495IBN5"/>
<organism evidence="1 2">
    <name type="scientific">Frondihabitans australicus</name>
    <dbReference type="NCBI Taxonomy" id="386892"/>
    <lineage>
        <taxon>Bacteria</taxon>
        <taxon>Bacillati</taxon>
        <taxon>Actinomycetota</taxon>
        <taxon>Actinomycetes</taxon>
        <taxon>Micrococcales</taxon>
        <taxon>Microbacteriaceae</taxon>
        <taxon>Frondihabitans</taxon>
    </lineage>
</organism>
<gene>
    <name evidence="1" type="ORF">C8E83_0496</name>
</gene>
<evidence type="ECO:0000313" key="2">
    <source>
        <dbReference type="Proteomes" id="UP000280008"/>
    </source>
</evidence>
<proteinExistence type="predicted"/>
<dbReference type="RefSeq" id="WP_121368272.1">
    <property type="nucleotide sequence ID" value="NZ_RBKS01000001.1"/>
</dbReference>